<accession>A0A1B0BU05</accession>
<dbReference type="STRING" id="67801.A0A1B0BU05"/>
<reference evidence="1" key="2">
    <citation type="submission" date="2020-05" db="UniProtKB">
        <authorList>
            <consortium name="EnsemblMetazoa"/>
        </authorList>
    </citation>
    <scope>IDENTIFICATION</scope>
    <source>
        <strain evidence="1">IAEA</strain>
    </source>
</reference>
<evidence type="ECO:0000313" key="2">
    <source>
        <dbReference type="Proteomes" id="UP000092460"/>
    </source>
</evidence>
<organism evidence="1 2">
    <name type="scientific">Glossina palpalis gambiensis</name>
    <dbReference type="NCBI Taxonomy" id="67801"/>
    <lineage>
        <taxon>Eukaryota</taxon>
        <taxon>Metazoa</taxon>
        <taxon>Ecdysozoa</taxon>
        <taxon>Arthropoda</taxon>
        <taxon>Hexapoda</taxon>
        <taxon>Insecta</taxon>
        <taxon>Pterygota</taxon>
        <taxon>Neoptera</taxon>
        <taxon>Endopterygota</taxon>
        <taxon>Diptera</taxon>
        <taxon>Brachycera</taxon>
        <taxon>Muscomorpha</taxon>
        <taxon>Hippoboscoidea</taxon>
        <taxon>Glossinidae</taxon>
        <taxon>Glossina</taxon>
    </lineage>
</organism>
<sequence length="61" mass="6641">MNSVLKGFPECLQADMCLHLNQFQANADVEASDADALIVSLLVSTVLIKRFVCIDSTLSKI</sequence>
<keyword evidence="2" id="KW-1185">Reference proteome</keyword>
<dbReference type="VEuPathDB" id="VectorBase:GPPI040484"/>
<name>A0A1B0BU05_9MUSC</name>
<dbReference type="EMBL" id="JXJN01020426">
    <property type="status" value="NOT_ANNOTATED_CDS"/>
    <property type="molecule type" value="Genomic_DNA"/>
</dbReference>
<reference evidence="2" key="1">
    <citation type="submission" date="2015-01" db="EMBL/GenBank/DDBJ databases">
        <authorList>
            <person name="Aksoy S."/>
            <person name="Warren W."/>
            <person name="Wilson R.K."/>
        </authorList>
    </citation>
    <scope>NUCLEOTIDE SEQUENCE [LARGE SCALE GENOMIC DNA]</scope>
    <source>
        <strain evidence="2">IAEA</strain>
    </source>
</reference>
<evidence type="ECO:0000313" key="1">
    <source>
        <dbReference type="EnsemblMetazoa" id="GPPI040484-PA"/>
    </source>
</evidence>
<dbReference type="Proteomes" id="UP000092460">
    <property type="component" value="Unassembled WGS sequence"/>
</dbReference>
<protein>
    <submittedName>
        <fullName evidence="1">Uncharacterized protein</fullName>
    </submittedName>
</protein>
<dbReference type="AlphaFoldDB" id="A0A1B0BU05"/>
<dbReference type="EnsemblMetazoa" id="GPPI040484-RA">
    <property type="protein sequence ID" value="GPPI040484-PA"/>
    <property type="gene ID" value="GPPI040484"/>
</dbReference>
<proteinExistence type="predicted"/>